<evidence type="ECO:0000313" key="4">
    <source>
        <dbReference type="Proteomes" id="UP000654075"/>
    </source>
</evidence>
<feature type="transmembrane region" description="Helical" evidence="2">
    <location>
        <begin position="485"/>
        <end position="507"/>
    </location>
</feature>
<organism evidence="3 4">
    <name type="scientific">Polarella glacialis</name>
    <name type="common">Dinoflagellate</name>
    <dbReference type="NCBI Taxonomy" id="89957"/>
    <lineage>
        <taxon>Eukaryota</taxon>
        <taxon>Sar</taxon>
        <taxon>Alveolata</taxon>
        <taxon>Dinophyceae</taxon>
        <taxon>Suessiales</taxon>
        <taxon>Suessiaceae</taxon>
        <taxon>Polarella</taxon>
    </lineage>
</organism>
<reference evidence="3" key="1">
    <citation type="submission" date="2021-02" db="EMBL/GenBank/DDBJ databases">
        <authorList>
            <person name="Dougan E. K."/>
            <person name="Rhodes N."/>
            <person name="Thang M."/>
            <person name="Chan C."/>
        </authorList>
    </citation>
    <scope>NUCLEOTIDE SEQUENCE</scope>
</reference>
<dbReference type="OrthoDB" id="45797at2759"/>
<evidence type="ECO:0000256" key="1">
    <source>
        <dbReference type="SAM" id="MobiDB-lite"/>
    </source>
</evidence>
<name>A0A813G0Z4_POLGL</name>
<feature type="transmembrane region" description="Helical" evidence="2">
    <location>
        <begin position="224"/>
        <end position="246"/>
    </location>
</feature>
<dbReference type="PANTHER" id="PTHR34289:SF8">
    <property type="entry name" value="DUF819 DOMAIN-CONTAINING PROTEIN"/>
    <property type="match status" value="1"/>
</dbReference>
<evidence type="ECO:0000313" key="3">
    <source>
        <dbReference type="EMBL" id="CAE8619965.1"/>
    </source>
</evidence>
<dbReference type="AlphaFoldDB" id="A0A813G0Z4"/>
<keyword evidence="4" id="KW-1185">Reference proteome</keyword>
<dbReference type="Pfam" id="PF05684">
    <property type="entry name" value="DUF819"/>
    <property type="match status" value="1"/>
</dbReference>
<feature type="region of interest" description="Disordered" evidence="1">
    <location>
        <begin position="320"/>
        <end position="339"/>
    </location>
</feature>
<feature type="transmembrane region" description="Helical" evidence="2">
    <location>
        <begin position="394"/>
        <end position="413"/>
    </location>
</feature>
<dbReference type="OMA" id="MALHIFT"/>
<keyword evidence="2" id="KW-1133">Transmembrane helix</keyword>
<proteinExistence type="predicted"/>
<dbReference type="EMBL" id="CAJNNV010027266">
    <property type="protein sequence ID" value="CAE8619965.1"/>
    <property type="molecule type" value="Genomic_DNA"/>
</dbReference>
<feature type="transmembrane region" description="Helical" evidence="2">
    <location>
        <begin position="369"/>
        <end position="387"/>
    </location>
</feature>
<dbReference type="PANTHER" id="PTHR34289">
    <property type="entry name" value="PROTEIN, PUTATIVE (DUF819)-RELATED"/>
    <property type="match status" value="1"/>
</dbReference>
<protein>
    <submittedName>
        <fullName evidence="3">Uncharacterized protein</fullName>
    </submittedName>
</protein>
<sequence>MVLPWSSGRDGLRMRDPRSWRRAFFCAAAAILTASGLDSAWPNAFRCGVWRKQLLRPLAQPTQRLTAFQLKVKHGCSCSGPRSISAGNRARIAVCRTAGSDSDGSTSEGTPGLAEVLRRVASPGLLLAASLALAAGARGGCVSSAASVGACAVLGAALGQRTAFGRAMTGPVCAMALGVLASQIVPAQTAVLQLLQRLVVSLATPLLLLSCNLREVMGASTRRLLIAFVLGSFSTFLAATASCFLLRRPLLAACGDWENVSKVVAALAAKNIGSGMNFVAVSQALHMQPALVAASLAADSALGLAYFPVAASLTPSSGAEPLLAEDDSSDHSRRSRPSGNSWRAAAFTLLTAASIAIAAEAVALPGYSYIVSSAFAVALAVLPWGASLYPSGELLGWPLLYLYFASAGFTAGSVEATALAAYCPLLVFGVALYGFHLFFLLLGGRLLGLSRGELMVASSANIGGPATASSLAMAKGLQELSRPAVLVGTVGNAVGTPLGVLMFRALLAVGRGIG</sequence>
<keyword evidence="2" id="KW-0472">Membrane</keyword>
<dbReference type="InterPro" id="IPR008537">
    <property type="entry name" value="DUF819"/>
</dbReference>
<comment type="caution">
    <text evidence="3">The sequence shown here is derived from an EMBL/GenBank/DDBJ whole genome shotgun (WGS) entry which is preliminary data.</text>
</comment>
<dbReference type="Proteomes" id="UP000654075">
    <property type="component" value="Unassembled WGS sequence"/>
</dbReference>
<feature type="transmembrane region" description="Helical" evidence="2">
    <location>
        <begin position="419"/>
        <end position="442"/>
    </location>
</feature>
<accession>A0A813G0Z4</accession>
<evidence type="ECO:0000256" key="2">
    <source>
        <dbReference type="SAM" id="Phobius"/>
    </source>
</evidence>
<gene>
    <name evidence="3" type="ORF">PGLA1383_LOCUS37539</name>
</gene>
<keyword evidence="2" id="KW-0812">Transmembrane</keyword>